<evidence type="ECO:0000256" key="9">
    <source>
        <dbReference type="ARBA" id="ARBA00023002"/>
    </source>
</evidence>
<accession>A0A7V1LM08</accession>
<dbReference type="Pfam" id="PF01207">
    <property type="entry name" value="Dus"/>
    <property type="match status" value="1"/>
</dbReference>
<dbReference type="InterPro" id="IPR024036">
    <property type="entry name" value="tRNA-dHydroUridine_Synthase_C"/>
</dbReference>
<dbReference type="InterPro" id="IPR013785">
    <property type="entry name" value="Aldolase_TIM"/>
</dbReference>
<keyword evidence="5 12" id="KW-0288">FMN</keyword>
<keyword evidence="3" id="KW-0820">tRNA-binding</keyword>
<feature type="binding site" evidence="14">
    <location>
        <position position="171"/>
    </location>
    <ligand>
        <name>FMN</name>
        <dbReference type="ChEBI" id="CHEBI:58210"/>
    </ligand>
</feature>
<feature type="binding site" evidence="14">
    <location>
        <position position="141"/>
    </location>
    <ligand>
        <name>FMN</name>
        <dbReference type="ChEBI" id="CHEBI:58210"/>
    </ligand>
</feature>
<dbReference type="Gene3D" id="1.10.1200.80">
    <property type="entry name" value="Putative flavin oxidoreducatase, domain 2"/>
    <property type="match status" value="1"/>
</dbReference>
<evidence type="ECO:0000256" key="13">
    <source>
        <dbReference type="PIRSR" id="PIRSR006621-1"/>
    </source>
</evidence>
<dbReference type="InterPro" id="IPR004652">
    <property type="entry name" value="DusB-like"/>
</dbReference>
<dbReference type="PANTHER" id="PTHR45846:SF1">
    <property type="entry name" value="TRNA-DIHYDROURIDINE(47) SYNTHASE [NAD(P)(+)]-LIKE"/>
    <property type="match status" value="1"/>
</dbReference>
<dbReference type="GO" id="GO:0000049">
    <property type="term" value="F:tRNA binding"/>
    <property type="evidence" value="ECO:0007669"/>
    <property type="project" value="UniProtKB-KW"/>
</dbReference>
<keyword evidence="7" id="KW-0521">NADP</keyword>
<evidence type="ECO:0000256" key="5">
    <source>
        <dbReference type="ARBA" id="ARBA00022643"/>
    </source>
</evidence>
<dbReference type="PIRSF" id="PIRSF006621">
    <property type="entry name" value="Dus"/>
    <property type="match status" value="1"/>
</dbReference>
<comment type="similarity">
    <text evidence="12">Belongs to the dus family.</text>
</comment>
<dbReference type="PROSITE" id="PS01136">
    <property type="entry name" value="UPF0034"/>
    <property type="match status" value="1"/>
</dbReference>
<evidence type="ECO:0000256" key="7">
    <source>
        <dbReference type="ARBA" id="ARBA00022857"/>
    </source>
</evidence>
<dbReference type="CDD" id="cd02801">
    <property type="entry name" value="DUS_like_FMN"/>
    <property type="match status" value="1"/>
</dbReference>
<dbReference type="NCBIfam" id="TIGR00737">
    <property type="entry name" value="nifR3_yhdG"/>
    <property type="match status" value="1"/>
</dbReference>
<dbReference type="SUPFAM" id="SSF51395">
    <property type="entry name" value="FMN-linked oxidoreductases"/>
    <property type="match status" value="1"/>
</dbReference>
<dbReference type="InterPro" id="IPR018517">
    <property type="entry name" value="tRNA_hU_synthase_CS"/>
</dbReference>
<comment type="caution">
    <text evidence="16">The sequence shown here is derived from an EMBL/GenBank/DDBJ whole genome shotgun (WGS) entry which is preliminary data.</text>
</comment>
<dbReference type="AlphaFoldDB" id="A0A7V1LM08"/>
<keyword evidence="4 12" id="KW-0285">Flavoprotein</keyword>
<gene>
    <name evidence="16" type="primary">dusB</name>
    <name evidence="16" type="ORF">ENJ10_07200</name>
</gene>
<dbReference type="GO" id="GO:0050660">
    <property type="term" value="F:flavin adenine dinucleotide binding"/>
    <property type="evidence" value="ECO:0007669"/>
    <property type="project" value="InterPro"/>
</dbReference>
<keyword evidence="9 12" id="KW-0560">Oxidoreductase</keyword>
<keyword evidence="8" id="KW-0694">RNA-binding</keyword>
<reference evidence="16" key="1">
    <citation type="journal article" date="2020" name="mSystems">
        <title>Genome- and Community-Level Interaction Insights into Carbon Utilization and Element Cycling Functions of Hydrothermarchaeota in Hydrothermal Sediment.</title>
        <authorList>
            <person name="Zhou Z."/>
            <person name="Liu Y."/>
            <person name="Xu W."/>
            <person name="Pan J."/>
            <person name="Luo Z.H."/>
            <person name="Li M."/>
        </authorList>
    </citation>
    <scope>NUCLEOTIDE SEQUENCE [LARGE SCALE GENOMIC DNA]</scope>
    <source>
        <strain evidence="16">HyVt-456</strain>
    </source>
</reference>
<dbReference type="InterPro" id="IPR035587">
    <property type="entry name" value="DUS-like_FMN-bd"/>
</dbReference>
<sequence>MTIKYGKYEIDNGLYLAPMEDVSDYPFRMICKKLGADVVYSEFISSEALIRDAEKAFKKMTIKPEEHPIGIQIYGNRIEAMVEAAQIAADKGPDFIDINFGCPVKKVALKGAGSGLLQDVPRMIAMCEAVARAVELPVTAKTRLGWDHKAIEIVEIARQMETVGIEALAIHGRTRAQGYKGEADWEWIARVKEAVNIPVIGNGDITEPRQAVEAFEKYKVDAVMIGRGAIHNPWIFRDAKHYRKTGEIAPPPSLEERIDLLLEHLRMSVEYKGERRGVIEMRKHTSGYLKGLPHIARFRSQLVQTDRLDETEEMLLSLKENKMIRDAVKDIEQRHRHKQQPGGDEVITCCATEEE</sequence>
<evidence type="ECO:0000313" key="16">
    <source>
        <dbReference type="EMBL" id="HED10458.1"/>
    </source>
</evidence>
<evidence type="ECO:0000256" key="2">
    <source>
        <dbReference type="ARBA" id="ARBA00002790"/>
    </source>
</evidence>
<dbReference type="Gene3D" id="3.20.20.70">
    <property type="entry name" value="Aldolase class I"/>
    <property type="match status" value="1"/>
</dbReference>
<dbReference type="InterPro" id="IPR001269">
    <property type="entry name" value="DUS_fam"/>
</dbReference>
<evidence type="ECO:0000256" key="10">
    <source>
        <dbReference type="ARBA" id="ARBA00048205"/>
    </source>
</evidence>
<feature type="domain" description="DUS-like FMN-binding" evidence="15">
    <location>
        <begin position="16"/>
        <end position="316"/>
    </location>
</feature>
<name>A0A7V1LM08_CALAY</name>
<dbReference type="Proteomes" id="UP000886005">
    <property type="component" value="Unassembled WGS sequence"/>
</dbReference>
<organism evidence="16">
    <name type="scientific">Caldithrix abyssi</name>
    <dbReference type="NCBI Taxonomy" id="187145"/>
    <lineage>
        <taxon>Bacteria</taxon>
        <taxon>Pseudomonadati</taxon>
        <taxon>Calditrichota</taxon>
        <taxon>Calditrichia</taxon>
        <taxon>Calditrichales</taxon>
        <taxon>Calditrichaceae</taxon>
        <taxon>Caldithrix</taxon>
    </lineage>
</organism>
<evidence type="ECO:0000256" key="1">
    <source>
        <dbReference type="ARBA" id="ARBA00001917"/>
    </source>
</evidence>
<dbReference type="PANTHER" id="PTHR45846">
    <property type="entry name" value="TRNA-DIHYDROURIDINE(47) SYNTHASE [NAD(P)(+)]-LIKE"/>
    <property type="match status" value="1"/>
</dbReference>
<comment type="catalytic activity">
    <reaction evidence="10">
        <text>a 5,6-dihydrouridine in tRNA + NADP(+) = a uridine in tRNA + NADPH + H(+)</text>
        <dbReference type="Rhea" id="RHEA:23624"/>
        <dbReference type="Rhea" id="RHEA-COMP:13339"/>
        <dbReference type="Rhea" id="RHEA-COMP:13887"/>
        <dbReference type="ChEBI" id="CHEBI:15378"/>
        <dbReference type="ChEBI" id="CHEBI:57783"/>
        <dbReference type="ChEBI" id="CHEBI:58349"/>
        <dbReference type="ChEBI" id="CHEBI:65315"/>
        <dbReference type="ChEBI" id="CHEBI:74443"/>
    </reaction>
</comment>
<feature type="binding site" evidence="14">
    <location>
        <position position="72"/>
    </location>
    <ligand>
        <name>FMN</name>
        <dbReference type="ChEBI" id="CHEBI:58210"/>
    </ligand>
</feature>
<protein>
    <recommendedName>
        <fullName evidence="12">tRNA-dihydrouridine synthase</fullName>
        <ecNumber evidence="12">1.3.1.-</ecNumber>
    </recommendedName>
</protein>
<evidence type="ECO:0000259" key="15">
    <source>
        <dbReference type="Pfam" id="PF01207"/>
    </source>
</evidence>
<dbReference type="GO" id="GO:0017150">
    <property type="term" value="F:tRNA dihydrouridine synthase activity"/>
    <property type="evidence" value="ECO:0007669"/>
    <property type="project" value="InterPro"/>
</dbReference>
<dbReference type="EMBL" id="DRLD01000200">
    <property type="protein sequence ID" value="HED10458.1"/>
    <property type="molecule type" value="Genomic_DNA"/>
</dbReference>
<comment type="function">
    <text evidence="2 12">Catalyzes the synthesis of 5,6-dihydrouridine (D), a modified base found in the D-loop of most tRNAs, via the reduction of the C5-C6 double bond in target uridines.</text>
</comment>
<evidence type="ECO:0000256" key="12">
    <source>
        <dbReference type="PIRNR" id="PIRNR006621"/>
    </source>
</evidence>
<feature type="binding site" evidence="14">
    <location>
        <begin position="226"/>
        <end position="227"/>
    </location>
    <ligand>
        <name>FMN</name>
        <dbReference type="ChEBI" id="CHEBI:58210"/>
    </ligand>
</feature>
<evidence type="ECO:0000256" key="4">
    <source>
        <dbReference type="ARBA" id="ARBA00022630"/>
    </source>
</evidence>
<evidence type="ECO:0000256" key="11">
    <source>
        <dbReference type="ARBA" id="ARBA00048802"/>
    </source>
</evidence>
<proteinExistence type="inferred from homology"/>
<keyword evidence="6 12" id="KW-0819">tRNA processing</keyword>
<evidence type="ECO:0000256" key="3">
    <source>
        <dbReference type="ARBA" id="ARBA00022555"/>
    </source>
</evidence>
<dbReference type="EC" id="1.3.1.-" evidence="12"/>
<evidence type="ECO:0000256" key="8">
    <source>
        <dbReference type="ARBA" id="ARBA00022884"/>
    </source>
</evidence>
<comment type="catalytic activity">
    <reaction evidence="11">
        <text>a 5,6-dihydrouridine in tRNA + NAD(+) = a uridine in tRNA + NADH + H(+)</text>
        <dbReference type="Rhea" id="RHEA:54452"/>
        <dbReference type="Rhea" id="RHEA-COMP:13339"/>
        <dbReference type="Rhea" id="RHEA-COMP:13887"/>
        <dbReference type="ChEBI" id="CHEBI:15378"/>
        <dbReference type="ChEBI" id="CHEBI:57540"/>
        <dbReference type="ChEBI" id="CHEBI:57945"/>
        <dbReference type="ChEBI" id="CHEBI:65315"/>
        <dbReference type="ChEBI" id="CHEBI:74443"/>
    </reaction>
</comment>
<keyword evidence="14" id="KW-0547">Nucleotide-binding</keyword>
<comment type="cofactor">
    <cofactor evidence="1 12 14">
        <name>FMN</name>
        <dbReference type="ChEBI" id="CHEBI:58210"/>
    </cofactor>
</comment>
<feature type="active site" description="Proton donor" evidence="13">
    <location>
        <position position="102"/>
    </location>
</feature>
<evidence type="ECO:0000256" key="14">
    <source>
        <dbReference type="PIRSR" id="PIRSR006621-2"/>
    </source>
</evidence>
<evidence type="ECO:0000256" key="6">
    <source>
        <dbReference type="ARBA" id="ARBA00022694"/>
    </source>
</evidence>